<dbReference type="InterPro" id="IPR050743">
    <property type="entry name" value="2-oxoacid_DH_E2_comp"/>
</dbReference>
<dbReference type="PANTHER" id="PTHR43178:SF5">
    <property type="entry name" value="LIPOAMIDE ACYLTRANSFERASE COMPONENT OF BRANCHED-CHAIN ALPHA-KETO ACID DEHYDROGENASE COMPLEX, MITOCHONDRIAL"/>
    <property type="match status" value="1"/>
</dbReference>
<evidence type="ECO:0000256" key="1">
    <source>
        <dbReference type="ARBA" id="ARBA00001938"/>
    </source>
</evidence>
<dbReference type="GO" id="GO:0031405">
    <property type="term" value="F:lipoic acid binding"/>
    <property type="evidence" value="ECO:0007669"/>
    <property type="project" value="TreeGrafter"/>
</dbReference>
<evidence type="ECO:0000313" key="8">
    <source>
        <dbReference type="Proteomes" id="UP000595446"/>
    </source>
</evidence>
<protein>
    <recommendedName>
        <fullName evidence="6">Dihydrolipoamide acetyltransferase component of pyruvate dehydrogenase complex</fullName>
        <ecNumber evidence="6">2.3.1.-</ecNumber>
    </recommendedName>
</protein>
<proteinExistence type="inferred from homology"/>
<evidence type="ECO:0000256" key="5">
    <source>
        <dbReference type="ARBA" id="ARBA00023315"/>
    </source>
</evidence>
<dbReference type="SUPFAM" id="SSF51230">
    <property type="entry name" value="Single hybrid motif"/>
    <property type="match status" value="1"/>
</dbReference>
<dbReference type="Gene3D" id="4.10.320.10">
    <property type="entry name" value="E3-binding domain"/>
    <property type="match status" value="1"/>
</dbReference>
<dbReference type="AlphaFoldDB" id="A0A2G8BGV0"/>
<dbReference type="InterPro" id="IPR004167">
    <property type="entry name" value="PSBD"/>
</dbReference>
<dbReference type="PANTHER" id="PTHR43178">
    <property type="entry name" value="DIHYDROLIPOAMIDE ACETYLTRANSFERASE COMPONENT OF PYRUVATE DEHYDROGENASE COMPLEX"/>
    <property type="match status" value="1"/>
</dbReference>
<dbReference type="Pfam" id="PF00198">
    <property type="entry name" value="2-oxoacid_dh"/>
    <property type="match status" value="1"/>
</dbReference>
<accession>A0A2G8BGV0</accession>
<dbReference type="GO" id="GO:0005737">
    <property type="term" value="C:cytoplasm"/>
    <property type="evidence" value="ECO:0007669"/>
    <property type="project" value="TreeGrafter"/>
</dbReference>
<comment type="similarity">
    <text evidence="2 6">Belongs to the 2-oxoacid dehydrogenase family.</text>
</comment>
<dbReference type="InterPro" id="IPR011053">
    <property type="entry name" value="Single_hybrid_motif"/>
</dbReference>
<dbReference type="GO" id="GO:0016407">
    <property type="term" value="F:acetyltransferase activity"/>
    <property type="evidence" value="ECO:0007669"/>
    <property type="project" value="TreeGrafter"/>
</dbReference>
<dbReference type="Pfam" id="PF02817">
    <property type="entry name" value="E3_binding"/>
    <property type="match status" value="1"/>
</dbReference>
<comment type="cofactor">
    <cofactor evidence="1 6">
        <name>(R)-lipoate</name>
        <dbReference type="ChEBI" id="CHEBI:83088"/>
    </cofactor>
</comment>
<keyword evidence="4 6" id="KW-0450">Lipoyl</keyword>
<reference evidence="7 8" key="1">
    <citation type="submission" date="2020-12" db="EMBL/GenBank/DDBJ databases">
        <title>Complete genome sequence of Mycobacterium heckeshornense JCM 15655T, closely related to a pathogenic non-tuberculous mycobacterial species Mycobacterium xenopi.</title>
        <authorList>
            <person name="Yoshida M."/>
            <person name="Fukano H."/>
            <person name="Asakura T."/>
            <person name="Suzuki M."/>
            <person name="Hoshino Y."/>
        </authorList>
    </citation>
    <scope>NUCLEOTIDE SEQUENCE [LARGE SCALE GENOMIC DNA]</scope>
    <source>
        <strain evidence="7 8">JCM 15655</strain>
    </source>
</reference>
<keyword evidence="7" id="KW-0670">Pyruvate</keyword>
<dbReference type="PROSITE" id="PS51826">
    <property type="entry name" value="PSBD"/>
    <property type="match status" value="1"/>
</dbReference>
<dbReference type="InterPro" id="IPR000089">
    <property type="entry name" value="Biotin_lipoyl"/>
</dbReference>
<sequence length="391" mass="41598">MTVKAFVVPDLGEGLEEVTLSSWNVAVGDDVELNQPLCTVETAKAEVEIPSPYAGRIVEIHGTEGEVLPVGSLLVRIEMASDAAETPSNGESSTRRPVLVGYGADDTLDTSRRTATAGRPKAKPAVRKLAAELLVDLNDVPPGPDGIITREAVLAAAGVGADRTGVSYDVMPVRGVHAEMARRMTFSRKEIPDAHASVQVDCTNLQRLCDRLQLTPFVLTLRFVVIALTHHKILNSTWVDGPDGPQVRTHHAIHLGFAVAAPRGLLVPVVTDTQHKTTRELAECVASLTERARAGTLKPAELQGSTFTVSNFGALGLDDGVPVINYPEAAILGMGSLRPRPMAVDDAVVVRPQMTLTCAFDHRVADGAAVAGFLGELRRLIESPETALADL</sequence>
<dbReference type="EC" id="2.3.1.-" evidence="6"/>
<keyword evidence="8" id="KW-1185">Reference proteome</keyword>
<dbReference type="Proteomes" id="UP000595446">
    <property type="component" value="Chromosome"/>
</dbReference>
<evidence type="ECO:0000256" key="2">
    <source>
        <dbReference type="ARBA" id="ARBA00007317"/>
    </source>
</evidence>
<dbReference type="EMBL" id="AP024237">
    <property type="protein sequence ID" value="BCO35252.1"/>
    <property type="molecule type" value="Genomic_DNA"/>
</dbReference>
<dbReference type="SUPFAM" id="SSF52777">
    <property type="entry name" value="CoA-dependent acyltransferases"/>
    <property type="match status" value="1"/>
</dbReference>
<evidence type="ECO:0000313" key="7">
    <source>
        <dbReference type="EMBL" id="BCO35252.1"/>
    </source>
</evidence>
<gene>
    <name evidence="7" type="ORF">MHEC_16850</name>
</gene>
<evidence type="ECO:0000256" key="3">
    <source>
        <dbReference type="ARBA" id="ARBA00022679"/>
    </source>
</evidence>
<dbReference type="Gene3D" id="3.30.559.10">
    <property type="entry name" value="Chloramphenicol acetyltransferase-like domain"/>
    <property type="match status" value="1"/>
</dbReference>
<dbReference type="STRING" id="110505.ACT16_17725"/>
<dbReference type="Gene3D" id="2.40.50.100">
    <property type="match status" value="1"/>
</dbReference>
<dbReference type="CDD" id="cd06849">
    <property type="entry name" value="lipoyl_domain"/>
    <property type="match status" value="1"/>
</dbReference>
<dbReference type="InterPro" id="IPR036625">
    <property type="entry name" value="E3-bd_dom_sf"/>
</dbReference>
<dbReference type="InterPro" id="IPR023213">
    <property type="entry name" value="CAT-like_dom_sf"/>
</dbReference>
<name>A0A2G8BGV0_9MYCO</name>
<keyword evidence="5 6" id="KW-0012">Acyltransferase</keyword>
<keyword evidence="3 6" id="KW-0808">Transferase</keyword>
<dbReference type="Pfam" id="PF00364">
    <property type="entry name" value="Biotin_lipoyl"/>
    <property type="match status" value="1"/>
</dbReference>
<dbReference type="PROSITE" id="PS50968">
    <property type="entry name" value="BIOTINYL_LIPOYL"/>
    <property type="match status" value="1"/>
</dbReference>
<dbReference type="OrthoDB" id="9805770at2"/>
<dbReference type="InterPro" id="IPR001078">
    <property type="entry name" value="2-oxoacid_DH_actylTfrase"/>
</dbReference>
<dbReference type="SUPFAM" id="SSF47005">
    <property type="entry name" value="Peripheral subunit-binding domain of 2-oxo acid dehydrogenase complex"/>
    <property type="match status" value="1"/>
</dbReference>
<evidence type="ECO:0000256" key="4">
    <source>
        <dbReference type="ARBA" id="ARBA00022823"/>
    </source>
</evidence>
<organism evidence="7 8">
    <name type="scientific">Mycobacterium heckeshornense</name>
    <dbReference type="NCBI Taxonomy" id="110505"/>
    <lineage>
        <taxon>Bacteria</taxon>
        <taxon>Bacillati</taxon>
        <taxon>Actinomycetota</taxon>
        <taxon>Actinomycetes</taxon>
        <taxon>Mycobacteriales</taxon>
        <taxon>Mycobacteriaceae</taxon>
        <taxon>Mycobacterium</taxon>
    </lineage>
</organism>
<dbReference type="RefSeq" id="WP_048892774.1">
    <property type="nucleotide sequence ID" value="NZ_AP024237.1"/>
</dbReference>
<evidence type="ECO:0000256" key="6">
    <source>
        <dbReference type="RuleBase" id="RU003423"/>
    </source>
</evidence>